<dbReference type="InterPro" id="IPR036188">
    <property type="entry name" value="FAD/NAD-bd_sf"/>
</dbReference>
<dbReference type="PROSITE" id="PS51257">
    <property type="entry name" value="PROKAR_LIPOPROTEIN"/>
    <property type="match status" value="1"/>
</dbReference>
<accession>A0A7W2ICP5</accession>
<dbReference type="GO" id="GO:0016491">
    <property type="term" value="F:oxidoreductase activity"/>
    <property type="evidence" value="ECO:0007669"/>
    <property type="project" value="InterPro"/>
</dbReference>
<dbReference type="InterPro" id="IPR050464">
    <property type="entry name" value="Zeta_carotene_desat/Oxidored"/>
</dbReference>
<keyword evidence="3" id="KW-1185">Reference proteome</keyword>
<reference evidence="2 3" key="1">
    <citation type="submission" date="2020-07" db="EMBL/GenBank/DDBJ databases">
        <title>Novel species isolated from subtropical streams in China.</title>
        <authorList>
            <person name="Lu H."/>
        </authorList>
    </citation>
    <scope>NUCLEOTIDE SEQUENCE [LARGE SCALE GENOMIC DNA]</scope>
    <source>
        <strain evidence="2 3">LX20W</strain>
    </source>
</reference>
<sequence length="452" mass="48444">MAERSVAVVGGGWAGCTAAVELARQGCKVTVFEAARVLGGRARRVVTDRALLDNGQHIMLGAYSASLRLLKTVGVREQQALLKLPLQMRYPAGSGGMDFIAPRLPAPLHLLGALLRAKGLQREDKLSLARFSTTARWMGWQLHQDCSVSELLERFDQTARLIQLMWRPLCLAALNTPPERASAQVFLNVLRDSLGARRSASDMLLPRADLTALFPGAAETWLQSHGGTVRTGAKVQGLARLQDGRWQVSASGEAVGGQWNAPFDGVVLATSASQAAVLLHGIPDADLNPLCARLTAFESEAITTCYLQYAKDVRLELPFFALLDAPERYQWGQFVFDRGQLDAHNAGLLAVVVSASGGAAEQGQDLLAEAIAVQLADVFQRPELGQPLWFKVITEKRATFACAPGLDRPGNATGLARLAIAGDYTASDYPATLESAVRSGVAAAATLWNTPP</sequence>
<dbReference type="NCBIfam" id="TIGR03467">
    <property type="entry name" value="HpnE"/>
    <property type="match status" value="1"/>
</dbReference>
<dbReference type="SUPFAM" id="SSF51905">
    <property type="entry name" value="FAD/NAD(P)-binding domain"/>
    <property type="match status" value="1"/>
</dbReference>
<dbReference type="EMBL" id="JACEZT010000011">
    <property type="protein sequence ID" value="MBA5638756.1"/>
    <property type="molecule type" value="Genomic_DNA"/>
</dbReference>
<evidence type="ECO:0000259" key="1">
    <source>
        <dbReference type="Pfam" id="PF01593"/>
    </source>
</evidence>
<protein>
    <submittedName>
        <fullName evidence="2">FAD-dependent oxidoreductase</fullName>
    </submittedName>
</protein>
<dbReference type="Pfam" id="PF01593">
    <property type="entry name" value="Amino_oxidase"/>
    <property type="match status" value="1"/>
</dbReference>
<feature type="domain" description="Amine oxidase" evidence="1">
    <location>
        <begin position="14"/>
        <end position="446"/>
    </location>
</feature>
<dbReference type="Gene3D" id="3.90.660.10">
    <property type="match status" value="1"/>
</dbReference>
<dbReference type="PANTHER" id="PTHR42923">
    <property type="entry name" value="PROTOPORPHYRINOGEN OXIDASE"/>
    <property type="match status" value="1"/>
</dbReference>
<dbReference type="InterPro" id="IPR017830">
    <property type="entry name" value="SQase_HpnE"/>
</dbReference>
<dbReference type="Proteomes" id="UP000534388">
    <property type="component" value="Unassembled WGS sequence"/>
</dbReference>
<gene>
    <name evidence="2" type="ORF">H3H37_16990</name>
</gene>
<name>A0A7W2ICP5_9BURK</name>
<evidence type="ECO:0000313" key="3">
    <source>
        <dbReference type="Proteomes" id="UP000534388"/>
    </source>
</evidence>
<organism evidence="2 3">
    <name type="scientific">Rugamonas brunnea</name>
    <dbReference type="NCBI Taxonomy" id="2758569"/>
    <lineage>
        <taxon>Bacteria</taxon>
        <taxon>Pseudomonadati</taxon>
        <taxon>Pseudomonadota</taxon>
        <taxon>Betaproteobacteria</taxon>
        <taxon>Burkholderiales</taxon>
        <taxon>Oxalobacteraceae</taxon>
        <taxon>Telluria group</taxon>
        <taxon>Rugamonas</taxon>
    </lineage>
</organism>
<evidence type="ECO:0000313" key="2">
    <source>
        <dbReference type="EMBL" id="MBA5638756.1"/>
    </source>
</evidence>
<dbReference type="PANTHER" id="PTHR42923:SF47">
    <property type="entry name" value="BLR3003 PROTEIN"/>
    <property type="match status" value="1"/>
</dbReference>
<dbReference type="Gene3D" id="3.50.50.60">
    <property type="entry name" value="FAD/NAD(P)-binding domain"/>
    <property type="match status" value="2"/>
</dbReference>
<dbReference type="RefSeq" id="WP_182164624.1">
    <property type="nucleotide sequence ID" value="NZ_JACEZT010000011.1"/>
</dbReference>
<dbReference type="InterPro" id="IPR002937">
    <property type="entry name" value="Amino_oxidase"/>
</dbReference>
<dbReference type="AlphaFoldDB" id="A0A7W2ICP5"/>
<comment type="caution">
    <text evidence="2">The sequence shown here is derived from an EMBL/GenBank/DDBJ whole genome shotgun (WGS) entry which is preliminary data.</text>
</comment>
<proteinExistence type="predicted"/>